<evidence type="ECO:0000313" key="8">
    <source>
        <dbReference type="Proteomes" id="UP000011591"/>
    </source>
</evidence>
<evidence type="ECO:0000259" key="6">
    <source>
        <dbReference type="PROSITE" id="PS50977"/>
    </source>
</evidence>
<name>M0AMM7_9EURY</name>
<protein>
    <submittedName>
        <fullName evidence="7">TetR family transcriptional regulator</fullName>
    </submittedName>
</protein>
<dbReference type="Gene3D" id="1.10.357.10">
    <property type="entry name" value="Tetracycline Repressor, domain 2"/>
    <property type="match status" value="1"/>
</dbReference>
<reference evidence="7 8" key="1">
    <citation type="journal article" date="2014" name="PLoS Genet.">
        <title>Phylogenetically driven sequencing of extremely halophilic archaea reveals strategies for static and dynamic osmo-response.</title>
        <authorList>
            <person name="Becker E.A."/>
            <person name="Seitzer P.M."/>
            <person name="Tritt A."/>
            <person name="Larsen D."/>
            <person name="Krusor M."/>
            <person name="Yao A.I."/>
            <person name="Wu D."/>
            <person name="Madern D."/>
            <person name="Eisen J.A."/>
            <person name="Darling A.E."/>
            <person name="Facciotti M.T."/>
        </authorList>
    </citation>
    <scope>NUCLEOTIDE SEQUENCE [LARGE SCALE GENOMIC DNA]</scope>
    <source>
        <strain evidence="7 8">DSM 13077</strain>
    </source>
</reference>
<dbReference type="Pfam" id="PF00440">
    <property type="entry name" value="TetR_N"/>
    <property type="match status" value="1"/>
</dbReference>
<dbReference type="OrthoDB" id="135877at2157"/>
<keyword evidence="3 5" id="KW-0238">DNA-binding</keyword>
<dbReference type="PRINTS" id="PR00455">
    <property type="entry name" value="HTHTETR"/>
</dbReference>
<dbReference type="InterPro" id="IPR001647">
    <property type="entry name" value="HTH_TetR"/>
</dbReference>
<dbReference type="Proteomes" id="UP000011591">
    <property type="component" value="Unassembled WGS sequence"/>
</dbReference>
<comment type="caution">
    <text evidence="7">The sequence shown here is derived from an EMBL/GenBank/DDBJ whole genome shotgun (WGS) entry which is preliminary data.</text>
</comment>
<evidence type="ECO:0000313" key="7">
    <source>
        <dbReference type="EMBL" id="ELY99970.1"/>
    </source>
</evidence>
<dbReference type="InterPro" id="IPR009057">
    <property type="entry name" value="Homeodomain-like_sf"/>
</dbReference>
<dbReference type="PANTHER" id="PTHR30055">
    <property type="entry name" value="HTH-TYPE TRANSCRIPTIONAL REGULATOR RUTR"/>
    <property type="match status" value="1"/>
</dbReference>
<dbReference type="SUPFAM" id="SSF48498">
    <property type="entry name" value="Tetracyclin repressor-like, C-terminal domain"/>
    <property type="match status" value="1"/>
</dbReference>
<organism evidence="7 8">
    <name type="scientific">Natrialba aegyptia DSM 13077</name>
    <dbReference type="NCBI Taxonomy" id="1227491"/>
    <lineage>
        <taxon>Archaea</taxon>
        <taxon>Methanobacteriati</taxon>
        <taxon>Methanobacteriota</taxon>
        <taxon>Stenosarchaea group</taxon>
        <taxon>Halobacteria</taxon>
        <taxon>Halobacteriales</taxon>
        <taxon>Natrialbaceae</taxon>
        <taxon>Natrialba</taxon>
    </lineage>
</organism>
<keyword evidence="4" id="KW-0804">Transcription</keyword>
<accession>M0AMM7</accession>
<evidence type="ECO:0000256" key="3">
    <source>
        <dbReference type="ARBA" id="ARBA00023125"/>
    </source>
</evidence>
<keyword evidence="2" id="KW-0805">Transcription regulation</keyword>
<dbReference type="SUPFAM" id="SSF46689">
    <property type="entry name" value="Homeodomain-like"/>
    <property type="match status" value="1"/>
</dbReference>
<evidence type="ECO:0000256" key="1">
    <source>
        <dbReference type="ARBA" id="ARBA00022491"/>
    </source>
</evidence>
<dbReference type="GO" id="GO:0000976">
    <property type="term" value="F:transcription cis-regulatory region binding"/>
    <property type="evidence" value="ECO:0007669"/>
    <property type="project" value="TreeGrafter"/>
</dbReference>
<keyword evidence="8" id="KW-1185">Reference proteome</keyword>
<dbReference type="PATRIC" id="fig|1227491.4.peg.3943"/>
<dbReference type="InterPro" id="IPR036271">
    <property type="entry name" value="Tet_transcr_reg_TetR-rel_C_sf"/>
</dbReference>
<dbReference type="AlphaFoldDB" id="M0AMM7"/>
<dbReference type="Pfam" id="PF13977">
    <property type="entry name" value="TetR_C_6"/>
    <property type="match status" value="1"/>
</dbReference>
<feature type="DNA-binding region" description="H-T-H motif" evidence="5">
    <location>
        <begin position="26"/>
        <end position="45"/>
    </location>
</feature>
<evidence type="ECO:0000256" key="4">
    <source>
        <dbReference type="ARBA" id="ARBA00023163"/>
    </source>
</evidence>
<dbReference type="InterPro" id="IPR039538">
    <property type="entry name" value="BetI_C"/>
</dbReference>
<dbReference type="RefSeq" id="WP_006667287.1">
    <property type="nucleotide sequence ID" value="NZ_AOIP01000054.1"/>
</dbReference>
<dbReference type="InterPro" id="IPR050109">
    <property type="entry name" value="HTH-type_TetR-like_transc_reg"/>
</dbReference>
<gene>
    <name evidence="7" type="ORF">C480_19494</name>
</gene>
<proteinExistence type="predicted"/>
<dbReference type="GO" id="GO:0003700">
    <property type="term" value="F:DNA-binding transcription factor activity"/>
    <property type="evidence" value="ECO:0007669"/>
    <property type="project" value="TreeGrafter"/>
</dbReference>
<dbReference type="EMBL" id="AOIP01000054">
    <property type="protein sequence ID" value="ELY99970.1"/>
    <property type="molecule type" value="Genomic_DNA"/>
</dbReference>
<evidence type="ECO:0000256" key="2">
    <source>
        <dbReference type="ARBA" id="ARBA00023015"/>
    </source>
</evidence>
<sequence length="199" mass="22344">MDDDTATEILEATYQALCQHGYADLTLEDIATEADRSKASIHYYYDSKENLFIEFLDFLYERYTAQLPSVDGGAPREQLFTLLETVLIDEEAAPGQEFRTALLEVTAQAPYNDAIQTRLANFDSVLFERVRDIIVVGVEIGEFNATVEPAVAAESLVTIITGAHTRRVAVDRSSEHLYKTIIRYAESQLLVDELSETTH</sequence>
<evidence type="ECO:0000256" key="5">
    <source>
        <dbReference type="PROSITE-ProRule" id="PRU00335"/>
    </source>
</evidence>
<dbReference type="PROSITE" id="PS50977">
    <property type="entry name" value="HTH_TETR_2"/>
    <property type="match status" value="1"/>
</dbReference>
<keyword evidence="1" id="KW-0678">Repressor</keyword>
<feature type="domain" description="HTH tetR-type" evidence="6">
    <location>
        <begin position="3"/>
        <end position="63"/>
    </location>
</feature>
<dbReference type="PANTHER" id="PTHR30055:SF234">
    <property type="entry name" value="HTH-TYPE TRANSCRIPTIONAL REGULATOR BETI"/>
    <property type="match status" value="1"/>
</dbReference>